<comment type="caution">
    <text evidence="1">The sequence shown here is derived from an EMBL/GenBank/DDBJ whole genome shotgun (WGS) entry which is preliminary data.</text>
</comment>
<protein>
    <submittedName>
        <fullName evidence="1">Uncharacterized protein</fullName>
    </submittedName>
</protein>
<keyword evidence="2" id="KW-1185">Reference proteome</keyword>
<sequence>MLKPARPQSIIDLCSISSHGSVIYILYIIKNCRLLPPNVDFESKIPHDVRTISKKLHLDSFLVSYVCCIKCFSVHPIEEAPFQCGYKLTENSPMCGINLFGQHKSQSLALIPLNSSYPPPCQPKPKFHPENPQCCFVTQDLEKWLQWFLCLPEVEGAIQQCDSIPLTNKKDPLFLFW</sequence>
<dbReference type="OrthoDB" id="2505776at2759"/>
<proteinExistence type="predicted"/>
<evidence type="ECO:0000313" key="2">
    <source>
        <dbReference type="Proteomes" id="UP000037035"/>
    </source>
</evidence>
<accession>A0A0L6UVM1</accession>
<dbReference type="VEuPathDB" id="FungiDB:VP01_3517g3"/>
<dbReference type="EMBL" id="LAVV01008521">
    <property type="protein sequence ID" value="KNZ52573.1"/>
    <property type="molecule type" value="Genomic_DNA"/>
</dbReference>
<reference evidence="1 2" key="1">
    <citation type="submission" date="2015-08" db="EMBL/GenBank/DDBJ databases">
        <title>Next Generation Sequencing and Analysis of the Genome of Puccinia sorghi L Schw, the Causal Agent of Maize Common Rust.</title>
        <authorList>
            <person name="Rochi L."/>
            <person name="Burguener G."/>
            <person name="Darino M."/>
            <person name="Turjanski A."/>
            <person name="Kreff E."/>
            <person name="Dieguez M.J."/>
            <person name="Sacco F."/>
        </authorList>
    </citation>
    <scope>NUCLEOTIDE SEQUENCE [LARGE SCALE GENOMIC DNA]</scope>
    <source>
        <strain evidence="1 2">RO10H11247</strain>
    </source>
</reference>
<organism evidence="1 2">
    <name type="scientific">Puccinia sorghi</name>
    <dbReference type="NCBI Taxonomy" id="27349"/>
    <lineage>
        <taxon>Eukaryota</taxon>
        <taxon>Fungi</taxon>
        <taxon>Dikarya</taxon>
        <taxon>Basidiomycota</taxon>
        <taxon>Pucciniomycotina</taxon>
        <taxon>Pucciniomycetes</taxon>
        <taxon>Pucciniales</taxon>
        <taxon>Pucciniaceae</taxon>
        <taxon>Puccinia</taxon>
    </lineage>
</organism>
<name>A0A0L6UVM1_9BASI</name>
<dbReference type="AlphaFoldDB" id="A0A0L6UVM1"/>
<gene>
    <name evidence="1" type="ORF">VP01_3517g3</name>
</gene>
<dbReference type="STRING" id="27349.A0A0L6UVM1"/>
<dbReference type="Proteomes" id="UP000037035">
    <property type="component" value="Unassembled WGS sequence"/>
</dbReference>
<evidence type="ECO:0000313" key="1">
    <source>
        <dbReference type="EMBL" id="KNZ52573.1"/>
    </source>
</evidence>